<dbReference type="GO" id="GO:0009245">
    <property type="term" value="P:lipid A biosynthetic process"/>
    <property type="evidence" value="ECO:0007669"/>
    <property type="project" value="UniProtKB-UniRule"/>
</dbReference>
<comment type="catalytic activity">
    <reaction evidence="18 20">
        <text>N-acetyl-alpha-D-glucosamine 1-phosphate + UTP + H(+) = UDP-N-acetyl-alpha-D-glucosamine + diphosphate</text>
        <dbReference type="Rhea" id="RHEA:13509"/>
        <dbReference type="ChEBI" id="CHEBI:15378"/>
        <dbReference type="ChEBI" id="CHEBI:33019"/>
        <dbReference type="ChEBI" id="CHEBI:46398"/>
        <dbReference type="ChEBI" id="CHEBI:57705"/>
        <dbReference type="ChEBI" id="CHEBI:57776"/>
        <dbReference type="EC" id="2.7.7.23"/>
    </reaction>
</comment>
<dbReference type="InterPro" id="IPR005835">
    <property type="entry name" value="NTP_transferase_dom"/>
</dbReference>
<evidence type="ECO:0000256" key="1">
    <source>
        <dbReference type="ARBA" id="ARBA00004496"/>
    </source>
</evidence>
<dbReference type="NCBIfam" id="NF010934">
    <property type="entry name" value="PRK14354.1"/>
    <property type="match status" value="1"/>
</dbReference>
<dbReference type="CDD" id="cd03353">
    <property type="entry name" value="LbH_GlmU_C"/>
    <property type="match status" value="1"/>
</dbReference>
<evidence type="ECO:0000256" key="6">
    <source>
        <dbReference type="ARBA" id="ARBA00022490"/>
    </source>
</evidence>
<dbReference type="Gene3D" id="3.90.550.10">
    <property type="entry name" value="Spore Coat Polysaccharide Biosynthesis Protein SpsA, Chain A"/>
    <property type="match status" value="1"/>
</dbReference>
<feature type="binding site" evidence="20">
    <location>
        <position position="350"/>
    </location>
    <ligand>
        <name>UDP-N-acetyl-alpha-D-glucosamine</name>
        <dbReference type="ChEBI" id="CHEBI:57705"/>
    </ligand>
</feature>
<keyword evidence="8 20" id="KW-0548">Nucleotidyltransferase</keyword>
<dbReference type="InterPro" id="IPR001451">
    <property type="entry name" value="Hexapep"/>
</dbReference>
<dbReference type="InterPro" id="IPR038009">
    <property type="entry name" value="GlmU_C_LbH"/>
</dbReference>
<evidence type="ECO:0000256" key="11">
    <source>
        <dbReference type="ARBA" id="ARBA00022842"/>
    </source>
</evidence>
<comment type="caution">
    <text evidence="23">The sequence shown here is derived from an EMBL/GenBank/DDBJ whole genome shotgun (WGS) entry which is preliminary data.</text>
</comment>
<comment type="pathway">
    <text evidence="3 20">Nucleotide-sugar biosynthesis; UDP-N-acetyl-alpha-D-glucosamine biosynthesis; UDP-N-acetyl-alpha-D-glucosamine from N-acetyl-alpha-D-glucosamine 1-phosphate: step 1/1.</text>
</comment>
<feature type="binding site" evidence="20">
    <location>
        <position position="155"/>
    </location>
    <ligand>
        <name>UDP-N-acetyl-alpha-D-glucosamine</name>
        <dbReference type="ChEBI" id="CHEBI:57705"/>
    </ligand>
</feature>
<gene>
    <name evidence="23" type="primary">glmU_2</name>
    <name evidence="20" type="synonym">glmU</name>
    <name evidence="23" type="ORF">ABG79_01444</name>
</gene>
<comment type="subunit">
    <text evidence="20">Homotrimer.</text>
</comment>
<dbReference type="UniPathway" id="UPA00113">
    <property type="reaction ID" value="UER00532"/>
</dbReference>
<dbReference type="GO" id="GO:0000287">
    <property type="term" value="F:magnesium ion binding"/>
    <property type="evidence" value="ECO:0007669"/>
    <property type="project" value="UniProtKB-UniRule"/>
</dbReference>
<feature type="binding site" evidence="20">
    <location>
        <position position="376"/>
    </location>
    <ligand>
        <name>UDP-N-acetyl-alpha-D-glucosamine</name>
        <dbReference type="ChEBI" id="CHEBI:57705"/>
    </ligand>
</feature>
<comment type="catalytic activity">
    <reaction evidence="17 20">
        <text>alpha-D-glucosamine 1-phosphate + acetyl-CoA = N-acetyl-alpha-D-glucosamine 1-phosphate + CoA + H(+)</text>
        <dbReference type="Rhea" id="RHEA:13725"/>
        <dbReference type="ChEBI" id="CHEBI:15378"/>
        <dbReference type="ChEBI" id="CHEBI:57287"/>
        <dbReference type="ChEBI" id="CHEBI:57288"/>
        <dbReference type="ChEBI" id="CHEBI:57776"/>
        <dbReference type="ChEBI" id="CHEBI:58516"/>
        <dbReference type="EC" id="2.3.1.157"/>
    </reaction>
</comment>
<dbReference type="Pfam" id="PF25087">
    <property type="entry name" value="GMPPB_C"/>
    <property type="match status" value="1"/>
</dbReference>
<comment type="pathway">
    <text evidence="2 20">Nucleotide-sugar biosynthesis; UDP-N-acetyl-alpha-D-glucosamine biosynthesis; N-acetyl-alpha-D-glucosamine 1-phosphate from alpha-D-glucosamine 6-phosphate (route II): step 2/2.</text>
</comment>
<keyword evidence="14 20" id="KW-0511">Multifunctional enzyme</keyword>
<comment type="pathway">
    <text evidence="20">Bacterial outer membrane biogenesis; LPS lipid A biosynthesis.</text>
</comment>
<keyword evidence="12 20" id="KW-0133">Cell shape</keyword>
<dbReference type="GO" id="GO:0019134">
    <property type="term" value="F:glucosamine-1-phosphate N-acetyltransferase activity"/>
    <property type="evidence" value="ECO:0007669"/>
    <property type="project" value="UniProtKB-UniRule"/>
</dbReference>
<comment type="similarity">
    <text evidence="5 20">In the N-terminal section; belongs to the N-acetylglucosamine-1-phosphate uridyltransferase family.</text>
</comment>
<feature type="binding site" evidence="20">
    <location>
        <position position="103"/>
    </location>
    <ligand>
        <name>Mg(2+)</name>
        <dbReference type="ChEBI" id="CHEBI:18420"/>
    </ligand>
</feature>
<dbReference type="InterPro" id="IPR011004">
    <property type="entry name" value="Trimer_LpxA-like_sf"/>
</dbReference>
<keyword evidence="13 20" id="KW-0573">Peptidoglycan synthesis</keyword>
<evidence type="ECO:0000256" key="3">
    <source>
        <dbReference type="ARBA" id="ARBA00005208"/>
    </source>
</evidence>
<evidence type="ECO:0000259" key="22">
    <source>
        <dbReference type="Pfam" id="PF25087"/>
    </source>
</evidence>
<feature type="domain" description="Nucleotidyl transferase" evidence="21">
    <location>
        <begin position="6"/>
        <end position="219"/>
    </location>
</feature>
<dbReference type="GO" id="GO:0005737">
    <property type="term" value="C:cytoplasm"/>
    <property type="evidence" value="ECO:0007669"/>
    <property type="project" value="UniProtKB-SubCell"/>
</dbReference>
<keyword evidence="24" id="KW-1185">Reference proteome</keyword>
<evidence type="ECO:0000256" key="15">
    <source>
        <dbReference type="ARBA" id="ARBA00023315"/>
    </source>
</evidence>
<feature type="binding site" evidence="20">
    <location>
        <position position="422"/>
    </location>
    <ligand>
        <name>acetyl-CoA</name>
        <dbReference type="ChEBI" id="CHEBI:57288"/>
    </ligand>
</feature>
<dbReference type="Gene3D" id="2.160.10.10">
    <property type="entry name" value="Hexapeptide repeat proteins"/>
    <property type="match status" value="1"/>
</dbReference>
<dbReference type="Pfam" id="PF00132">
    <property type="entry name" value="Hexapep"/>
    <property type="match status" value="2"/>
</dbReference>
<feature type="binding site" evidence="20">
    <location>
        <position position="73"/>
    </location>
    <ligand>
        <name>UDP-N-acetyl-alpha-D-glucosamine</name>
        <dbReference type="ChEBI" id="CHEBI:57705"/>
    </ligand>
</feature>
<dbReference type="SUPFAM" id="SSF53448">
    <property type="entry name" value="Nucleotide-diphospho-sugar transferases"/>
    <property type="match status" value="1"/>
</dbReference>
<evidence type="ECO:0000256" key="2">
    <source>
        <dbReference type="ARBA" id="ARBA00005166"/>
    </source>
</evidence>
<dbReference type="PANTHER" id="PTHR43584">
    <property type="entry name" value="NUCLEOTIDYL TRANSFERASE"/>
    <property type="match status" value="1"/>
</dbReference>
<dbReference type="Proteomes" id="UP000052015">
    <property type="component" value="Unassembled WGS sequence"/>
</dbReference>
<evidence type="ECO:0000256" key="20">
    <source>
        <dbReference type="HAMAP-Rule" id="MF_01631"/>
    </source>
</evidence>
<evidence type="ECO:0000313" key="23">
    <source>
        <dbReference type="EMBL" id="KRQ86694.1"/>
    </source>
</evidence>
<feature type="binding site" evidence="20">
    <location>
        <position position="227"/>
    </location>
    <ligand>
        <name>Mg(2+)</name>
        <dbReference type="ChEBI" id="CHEBI:18420"/>
    </ligand>
</feature>
<comment type="cofactor">
    <cofactor evidence="20">
        <name>Mg(2+)</name>
        <dbReference type="ChEBI" id="CHEBI:18420"/>
    </cofactor>
    <text evidence="20">Binds 1 Mg(2+) ion per subunit.</text>
</comment>
<feature type="binding site" evidence="20">
    <location>
        <position position="170"/>
    </location>
    <ligand>
        <name>UDP-N-acetyl-alpha-D-glucosamine</name>
        <dbReference type="ChEBI" id="CHEBI:57705"/>
    </ligand>
</feature>
<evidence type="ECO:0000256" key="8">
    <source>
        <dbReference type="ARBA" id="ARBA00022695"/>
    </source>
</evidence>
<evidence type="ECO:0000256" key="17">
    <source>
        <dbReference type="ARBA" id="ARBA00048247"/>
    </source>
</evidence>
<evidence type="ECO:0000256" key="14">
    <source>
        <dbReference type="ARBA" id="ARBA00023268"/>
    </source>
</evidence>
<evidence type="ECO:0000256" key="4">
    <source>
        <dbReference type="ARBA" id="ARBA00007707"/>
    </source>
</evidence>
<evidence type="ECO:0000256" key="9">
    <source>
        <dbReference type="ARBA" id="ARBA00022723"/>
    </source>
</evidence>
<evidence type="ECO:0000256" key="18">
    <source>
        <dbReference type="ARBA" id="ARBA00048493"/>
    </source>
</evidence>
<dbReference type="CDD" id="cd02540">
    <property type="entry name" value="GT2_GlmU_N_bac"/>
    <property type="match status" value="1"/>
</dbReference>
<feature type="region of interest" description="Linker" evidence="20">
    <location>
        <begin position="230"/>
        <end position="250"/>
    </location>
</feature>
<keyword evidence="10 20" id="KW-0677">Repeat</keyword>
<dbReference type="GO" id="GO:0000902">
    <property type="term" value="P:cell morphogenesis"/>
    <property type="evidence" value="ECO:0007669"/>
    <property type="project" value="UniProtKB-UniRule"/>
</dbReference>
<feature type="binding site" evidence="20">
    <location>
        <position position="227"/>
    </location>
    <ligand>
        <name>UDP-N-acetyl-alpha-D-glucosamine</name>
        <dbReference type="ChEBI" id="CHEBI:57705"/>
    </ligand>
</feature>
<keyword evidence="9 20" id="KW-0479">Metal-binding</keyword>
<dbReference type="GO" id="GO:0071555">
    <property type="term" value="P:cell wall organization"/>
    <property type="evidence" value="ECO:0007669"/>
    <property type="project" value="UniProtKB-KW"/>
</dbReference>
<evidence type="ECO:0000256" key="12">
    <source>
        <dbReference type="ARBA" id="ARBA00022960"/>
    </source>
</evidence>
<feature type="binding site" evidence="20">
    <location>
        <position position="365"/>
    </location>
    <ligand>
        <name>UDP-N-acetyl-alpha-D-glucosamine</name>
        <dbReference type="ChEBI" id="CHEBI:57705"/>
    </ligand>
</feature>
<evidence type="ECO:0000256" key="19">
    <source>
        <dbReference type="ARBA" id="ARBA00049628"/>
    </source>
</evidence>
<evidence type="ECO:0000256" key="7">
    <source>
        <dbReference type="ARBA" id="ARBA00022679"/>
    </source>
</evidence>
<dbReference type="PROSITE" id="PS00101">
    <property type="entry name" value="HEXAPEP_TRANSFERASES"/>
    <property type="match status" value="1"/>
</dbReference>
<dbReference type="InterPro" id="IPR056729">
    <property type="entry name" value="GMPPB_C"/>
</dbReference>
<feature type="binding site" evidence="20">
    <location>
        <begin position="78"/>
        <end position="79"/>
    </location>
    <ligand>
        <name>UDP-N-acetyl-alpha-D-glucosamine</name>
        <dbReference type="ChEBI" id="CHEBI:57705"/>
    </ligand>
</feature>
<feature type="binding site" evidence="20">
    <location>
        <begin position="9"/>
        <end position="12"/>
    </location>
    <ligand>
        <name>UDP-N-acetyl-alpha-D-glucosamine</name>
        <dbReference type="ChEBI" id="CHEBI:57705"/>
    </ligand>
</feature>
<dbReference type="RefSeq" id="WP_057978603.1">
    <property type="nucleotide sequence ID" value="NZ_LKHP01000007.1"/>
</dbReference>
<accession>A0A0R3JT48</accession>
<feature type="region of interest" description="Pyrophosphorylase" evidence="20">
    <location>
        <begin position="1"/>
        <end position="229"/>
    </location>
</feature>
<dbReference type="PATRIC" id="fig|908809.3.peg.1450"/>
<dbReference type="EC" id="2.7.7.23" evidence="20"/>
<dbReference type="SUPFAM" id="SSF51161">
    <property type="entry name" value="Trimeric LpxA-like enzymes"/>
    <property type="match status" value="1"/>
</dbReference>
<protein>
    <recommendedName>
        <fullName evidence="20">Bifunctional protein GlmU</fullName>
    </recommendedName>
    <domain>
        <recommendedName>
            <fullName evidence="20">UDP-N-acetylglucosamine pyrophosphorylase</fullName>
            <ecNumber evidence="20">2.7.7.23</ecNumber>
        </recommendedName>
        <alternativeName>
            <fullName evidence="20">N-acetylglucosamine-1-phosphate uridyltransferase</fullName>
        </alternativeName>
    </domain>
    <domain>
        <recommendedName>
            <fullName evidence="20">Glucosamine-1-phosphate N-acetyltransferase</fullName>
            <ecNumber evidence="20">2.3.1.157</ecNumber>
        </recommendedName>
    </domain>
</protein>
<dbReference type="InterPro" id="IPR018357">
    <property type="entry name" value="Hexapep_transf_CS"/>
</dbReference>
<reference evidence="23 24" key="1">
    <citation type="submission" date="2015-09" db="EMBL/GenBank/DDBJ databases">
        <title>Draft genome sequence of a Caloramator mitchellensis, a moderate thermophile from the Great Artesian Basin of Australia.</title>
        <authorList>
            <person name="Patel B.K."/>
        </authorList>
    </citation>
    <scope>NUCLEOTIDE SEQUENCE [LARGE SCALE GENOMIC DNA]</scope>
    <source>
        <strain evidence="23 24">VF08</strain>
    </source>
</reference>
<comment type="caution">
    <text evidence="20">Lacks conserved residue(s) required for the propagation of feature annotation.</text>
</comment>
<keyword evidence="15 20" id="KW-0012">Acyltransferase</keyword>
<feature type="active site" description="Proton acceptor" evidence="20">
    <location>
        <position position="362"/>
    </location>
</feature>
<dbReference type="InterPro" id="IPR029044">
    <property type="entry name" value="Nucleotide-diphossugar_trans"/>
</dbReference>
<keyword evidence="7 20" id="KW-0808">Transferase</keyword>
<dbReference type="InterPro" id="IPR005882">
    <property type="entry name" value="Bifunctional_GlmU"/>
</dbReference>
<evidence type="ECO:0000256" key="5">
    <source>
        <dbReference type="ARBA" id="ARBA00007947"/>
    </source>
</evidence>
<dbReference type="AlphaFoldDB" id="A0A0R3JT48"/>
<evidence type="ECO:0000313" key="24">
    <source>
        <dbReference type="Proteomes" id="UP000052015"/>
    </source>
</evidence>
<keyword evidence="11 20" id="KW-0460">Magnesium</keyword>
<keyword evidence="6 20" id="KW-0963">Cytoplasm</keyword>
<dbReference type="GO" id="GO:0003977">
    <property type="term" value="F:UDP-N-acetylglucosamine diphosphorylase activity"/>
    <property type="evidence" value="ECO:0007669"/>
    <property type="project" value="UniProtKB-UniRule"/>
</dbReference>
<dbReference type="PANTHER" id="PTHR43584:SF3">
    <property type="entry name" value="BIFUNCTIONAL PROTEIN GLMU"/>
    <property type="match status" value="1"/>
</dbReference>
<comment type="function">
    <text evidence="19 20">Catalyzes the last two sequential reactions in the de novo biosynthetic pathway for UDP-N-acetylglucosamine (UDP-GlcNAc). The C-terminal domain catalyzes the transfer of acetyl group from acetyl coenzyme A to glucosamine-1-phosphate (GlcN-1-P) to produce N-acetylglucosamine-1-phosphate (GlcNAc-1-P), which is converted into UDP-GlcNAc by the transfer of uridine 5-monophosphate (from uridine 5-triphosphate), a reaction catalyzed by the N-terminal domain.</text>
</comment>
<evidence type="ECO:0000256" key="16">
    <source>
        <dbReference type="ARBA" id="ARBA00023316"/>
    </source>
</evidence>
<dbReference type="GO" id="GO:0009252">
    <property type="term" value="P:peptidoglycan biosynthetic process"/>
    <property type="evidence" value="ECO:0007669"/>
    <property type="project" value="UniProtKB-UniRule"/>
</dbReference>
<comment type="subcellular location">
    <subcellularLocation>
        <location evidence="1 20">Cytoplasm</location>
    </subcellularLocation>
</comment>
<evidence type="ECO:0000256" key="13">
    <source>
        <dbReference type="ARBA" id="ARBA00022984"/>
    </source>
</evidence>
<dbReference type="UniPathway" id="UPA00973"/>
<dbReference type="GO" id="GO:0006048">
    <property type="term" value="P:UDP-N-acetylglucosamine biosynthetic process"/>
    <property type="evidence" value="ECO:0007669"/>
    <property type="project" value="UniProtKB-UniPathway"/>
</dbReference>
<dbReference type="HAMAP" id="MF_01631">
    <property type="entry name" value="GlmU"/>
    <property type="match status" value="1"/>
</dbReference>
<dbReference type="GO" id="GO:0016020">
    <property type="term" value="C:membrane"/>
    <property type="evidence" value="ECO:0007669"/>
    <property type="project" value="GOC"/>
</dbReference>
<feature type="domain" description="Mannose-1-phosphate guanyltransferase C-terminal" evidence="22">
    <location>
        <begin position="318"/>
        <end position="383"/>
    </location>
</feature>
<dbReference type="STRING" id="908809.ABG79_01444"/>
<evidence type="ECO:0000259" key="21">
    <source>
        <dbReference type="Pfam" id="PF00483"/>
    </source>
</evidence>
<name>A0A0R3JT48_CALMK</name>
<evidence type="ECO:0000256" key="10">
    <source>
        <dbReference type="ARBA" id="ARBA00022737"/>
    </source>
</evidence>
<dbReference type="NCBIfam" id="TIGR01173">
    <property type="entry name" value="glmU"/>
    <property type="match status" value="1"/>
</dbReference>
<dbReference type="Pfam" id="PF00483">
    <property type="entry name" value="NTP_transferase"/>
    <property type="match status" value="1"/>
</dbReference>
<keyword evidence="16 20" id="KW-0961">Cell wall biogenesis/degradation</keyword>
<dbReference type="EMBL" id="LKHP01000007">
    <property type="protein sequence ID" value="KRQ86694.1"/>
    <property type="molecule type" value="Genomic_DNA"/>
</dbReference>
<sequence length="457" mass="50099">MNNCYGIILAAGEGKRMKSDLPKVLHKLCGKSMIEHVIRALLGANVEELNIIVGHGAEKVKNYLGDGYNFSYQEKQLGTGHAVMCAEEFLSNKKGTVIILAGDTPLVTSKTISEVFQYHIKNNFQATVITGDLENPKGYGRIIRDANGNLEKIVEDKDASEMEKLVKEINSGAYCFDIESLLGVLKKINNDNAQGEYYLTDAIEILIKEGKKVGAYKTDFEEFLGVNSRAQLFEASEIMRRKLILKHMENGVTFIDANNSYIDVDVKIGIDTVIYPGTLLEGRTIIGENCVIGPNTRLVDVIVENHVEIQNSVVFESTIQEGANVGPFAYIRPESNIGRNVKIGDFVEIKKSTIGDGTKVSHLTYIGDAEVGNGCNFGCGTVVVNYDGQKKYKTIVKDNAFIGCNTNLVAPVEVGENAYIAAGSTITENVPDGALAIARERQVTKEGWVEKKGIWKK</sequence>
<feature type="binding site" evidence="20">
    <location>
        <position position="140"/>
    </location>
    <ligand>
        <name>UDP-N-acetyl-alpha-D-glucosamine</name>
        <dbReference type="ChEBI" id="CHEBI:57705"/>
    </ligand>
</feature>
<dbReference type="InterPro" id="IPR050065">
    <property type="entry name" value="GlmU-like"/>
</dbReference>
<feature type="binding site" evidence="20">
    <location>
        <begin position="385"/>
        <end position="386"/>
    </location>
    <ligand>
        <name>acetyl-CoA</name>
        <dbReference type="ChEBI" id="CHEBI:57288"/>
    </ligand>
</feature>
<feature type="binding site" evidence="20">
    <location>
        <position position="332"/>
    </location>
    <ligand>
        <name>UDP-N-acetyl-alpha-D-glucosamine</name>
        <dbReference type="ChEBI" id="CHEBI:57705"/>
    </ligand>
</feature>
<feature type="region of interest" description="N-acetyltransferase" evidence="20">
    <location>
        <begin position="251"/>
        <end position="457"/>
    </location>
</feature>
<feature type="binding site" evidence="20">
    <location>
        <position position="23"/>
    </location>
    <ligand>
        <name>UDP-N-acetyl-alpha-D-glucosamine</name>
        <dbReference type="ChEBI" id="CHEBI:57705"/>
    </ligand>
</feature>
<comment type="similarity">
    <text evidence="4 20">In the C-terminal section; belongs to the transferase hexapeptide repeat family.</text>
</comment>
<proteinExistence type="inferred from homology"/>
<organism evidence="23 24">
    <name type="scientific">Caloramator mitchellensis</name>
    <dbReference type="NCBI Taxonomy" id="908809"/>
    <lineage>
        <taxon>Bacteria</taxon>
        <taxon>Bacillati</taxon>
        <taxon>Bacillota</taxon>
        <taxon>Clostridia</taxon>
        <taxon>Eubacteriales</taxon>
        <taxon>Clostridiaceae</taxon>
        <taxon>Caloramator</taxon>
    </lineage>
</organism>
<dbReference type="EC" id="2.3.1.157" evidence="20"/>
<dbReference type="OrthoDB" id="9775031at2"/>
<dbReference type="GO" id="GO:0008360">
    <property type="term" value="P:regulation of cell shape"/>
    <property type="evidence" value="ECO:0007669"/>
    <property type="project" value="UniProtKB-KW"/>
</dbReference>
<feature type="binding site" evidence="20">
    <location>
        <position position="439"/>
    </location>
    <ligand>
        <name>acetyl-CoA</name>
        <dbReference type="ChEBI" id="CHEBI:57288"/>
    </ligand>
</feature>